<name>A0AAV9PWQ6_9PEZI</name>
<keyword evidence="2" id="KW-0677">Repeat</keyword>
<feature type="region of interest" description="Disordered" evidence="3">
    <location>
        <begin position="41"/>
        <end position="129"/>
    </location>
</feature>
<dbReference type="AlphaFoldDB" id="A0AAV9PWQ6"/>
<comment type="caution">
    <text evidence="4">The sequence shown here is derived from an EMBL/GenBank/DDBJ whole genome shotgun (WGS) entry which is preliminary data.</text>
</comment>
<keyword evidence="5" id="KW-1185">Reference proteome</keyword>
<evidence type="ECO:0000256" key="2">
    <source>
        <dbReference type="ARBA" id="ARBA00022737"/>
    </source>
</evidence>
<dbReference type="InterPro" id="IPR050216">
    <property type="entry name" value="LRR_domain-containing"/>
</dbReference>
<evidence type="ECO:0000313" key="5">
    <source>
        <dbReference type="Proteomes" id="UP001345827"/>
    </source>
</evidence>
<feature type="region of interest" description="Disordered" evidence="3">
    <location>
        <begin position="141"/>
        <end position="163"/>
    </location>
</feature>
<dbReference type="EMBL" id="JAXLQG010000026">
    <property type="protein sequence ID" value="KAK5528456.1"/>
    <property type="molecule type" value="Genomic_DNA"/>
</dbReference>
<reference evidence="4 5" key="1">
    <citation type="submission" date="2023-06" db="EMBL/GenBank/DDBJ databases">
        <title>Black Yeasts Isolated from many extreme environments.</title>
        <authorList>
            <person name="Coleine C."/>
            <person name="Stajich J.E."/>
            <person name="Selbmann L."/>
        </authorList>
    </citation>
    <scope>NUCLEOTIDE SEQUENCE [LARGE SCALE GENOMIC DNA]</scope>
    <source>
        <strain evidence="4 5">CCFEE 5887</strain>
    </source>
</reference>
<proteinExistence type="predicted"/>
<feature type="region of interest" description="Disordered" evidence="3">
    <location>
        <begin position="1"/>
        <end position="28"/>
    </location>
</feature>
<evidence type="ECO:0000256" key="1">
    <source>
        <dbReference type="ARBA" id="ARBA00022614"/>
    </source>
</evidence>
<dbReference type="GO" id="GO:0005737">
    <property type="term" value="C:cytoplasm"/>
    <property type="evidence" value="ECO:0007669"/>
    <property type="project" value="TreeGrafter"/>
</dbReference>
<dbReference type="InterPro" id="IPR003591">
    <property type="entry name" value="Leu-rich_rpt_typical-subtyp"/>
</dbReference>
<dbReference type="PANTHER" id="PTHR48051">
    <property type="match status" value="1"/>
</dbReference>
<dbReference type="InterPro" id="IPR001611">
    <property type="entry name" value="Leu-rich_rpt"/>
</dbReference>
<protein>
    <submittedName>
        <fullName evidence="4">Uncharacterized protein</fullName>
    </submittedName>
</protein>
<dbReference type="PROSITE" id="PS51450">
    <property type="entry name" value="LRR"/>
    <property type="match status" value="2"/>
</dbReference>
<dbReference type="SUPFAM" id="SSF52058">
    <property type="entry name" value="L domain-like"/>
    <property type="match status" value="1"/>
</dbReference>
<accession>A0AAV9PWQ6</accession>
<evidence type="ECO:0000313" key="4">
    <source>
        <dbReference type="EMBL" id="KAK5528456.1"/>
    </source>
</evidence>
<dbReference type="PANTHER" id="PTHR48051:SF1">
    <property type="entry name" value="RAS SUPPRESSOR PROTEIN 1"/>
    <property type="match status" value="1"/>
</dbReference>
<dbReference type="InterPro" id="IPR032675">
    <property type="entry name" value="LRR_dom_sf"/>
</dbReference>
<feature type="region of interest" description="Disordered" evidence="3">
    <location>
        <begin position="177"/>
        <end position="202"/>
    </location>
</feature>
<gene>
    <name evidence="4" type="ORF">LTR25_010455</name>
</gene>
<dbReference type="Proteomes" id="UP001345827">
    <property type="component" value="Unassembled WGS sequence"/>
</dbReference>
<dbReference type="SMART" id="SM00369">
    <property type="entry name" value="LRR_TYP"/>
    <property type="match status" value="2"/>
</dbReference>
<keyword evidence="1" id="KW-0433">Leucine-rich repeat</keyword>
<organism evidence="4 5">
    <name type="scientific">Vermiconidia calcicola</name>
    <dbReference type="NCBI Taxonomy" id="1690605"/>
    <lineage>
        <taxon>Eukaryota</taxon>
        <taxon>Fungi</taxon>
        <taxon>Dikarya</taxon>
        <taxon>Ascomycota</taxon>
        <taxon>Pezizomycotina</taxon>
        <taxon>Dothideomycetes</taxon>
        <taxon>Dothideomycetidae</taxon>
        <taxon>Mycosphaerellales</taxon>
        <taxon>Extremaceae</taxon>
        <taxon>Vermiconidia</taxon>
    </lineage>
</organism>
<dbReference type="InterPro" id="IPR025875">
    <property type="entry name" value="Leu-rich_rpt_4"/>
</dbReference>
<sequence length="532" mass="60587">MDEPDLPRLSHSAIIAAQTPPPRPRPSFFLTRKRTHAEVYDADPFPTTSSDPALFSSDEQAPGAENYAPDVGRRKKRTYKGSWWDRHPLKQGSRKSARGQKREFTRNFDSGIFMGSQDESCSEEPLSSDSFTLEDELLRDQAAQQHQHQHQHEQTQNTNGPNSFRLWAQETHNQEYNETNDHIPSDSISPRTKLGPKPIGKRSREHSEVCAIVARCLDRGKEDVDLSSLSLTTLPDEVTSLQTLAKQDEIVPGMLDMGTDLEPQLRVYLASNLFTQFPTPVLELRNLRVLSLRNNNLTSMPPGIRELVNLESLNIAGNQLTELPFEVLELARFHKLAEVISSPNPWTDPGVADWGDQTADEHEMRCVRTTVLKDLQQWLVSKVSKPSLGGQRTDSYARVSSLSETVLRQLARLDPQNKVDFQSLMPPGTSEMVLERLQTLQEHAGRRCGYCRRLIVMAANERLEWWSISLRGRQLGEILPYRRLECAQGCGKKNDRVFRGNWNTQVLDMKFTVPRWPTLSSPCFNWPRPFLK</sequence>
<dbReference type="Gene3D" id="3.80.10.10">
    <property type="entry name" value="Ribonuclease Inhibitor"/>
    <property type="match status" value="1"/>
</dbReference>
<dbReference type="Pfam" id="PF12799">
    <property type="entry name" value="LRR_4"/>
    <property type="match status" value="1"/>
</dbReference>
<evidence type="ECO:0000256" key="3">
    <source>
        <dbReference type="SAM" id="MobiDB-lite"/>
    </source>
</evidence>